<evidence type="ECO:0000313" key="4">
    <source>
        <dbReference type="Proteomes" id="UP000509448"/>
    </source>
</evidence>
<protein>
    <recommendedName>
        <fullName evidence="2">Alpha-galactosidase NEW3 domain-containing protein</fullName>
    </recommendedName>
</protein>
<keyword evidence="1" id="KW-0812">Transmembrane</keyword>
<proteinExistence type="predicted"/>
<keyword evidence="4" id="KW-1185">Reference proteome</keyword>
<dbReference type="PANTHER" id="PTHR35902:SF3">
    <property type="entry name" value="NPCBM-ASSOCIATED, NEW3 DOMAIN OF ALPHA-GALACTOSIDASE"/>
    <property type="match status" value="1"/>
</dbReference>
<name>A0A4P2VE50_9ARCH</name>
<feature type="domain" description="Alpha-galactosidase NEW3" evidence="2">
    <location>
        <begin position="399"/>
        <end position="468"/>
    </location>
</feature>
<feature type="transmembrane region" description="Helical" evidence="1">
    <location>
        <begin position="509"/>
        <end position="527"/>
    </location>
</feature>
<dbReference type="EMBL" id="AP018732">
    <property type="protein sequence ID" value="BBE42391.1"/>
    <property type="molecule type" value="Genomic_DNA"/>
</dbReference>
<sequence length="533" mass="55531">MERSTALVLALLTISLILIPAQLASAYAGPLIVSGSTWGSQSSPTAVEPGSTYVPYTVYLTNAGQYPVENASIELYPTYPLNFSPGAASEVNFTLIPPGATVPAVFYMNVAPGASDGIYNISSFVNYTVVAGNSTVHSTEVYNFTQCLQAPVTLYARPVAYLAYWGSQSSPTAAYPGMQHGVLTIVVGNSGTGPAYNASVFISAGYPIQLVTDNVSVGTIPPGVQIPVSFVAGVSLNATTGDYPVNVTIHYNNGLTASAVVYAPVSLAPSISVQGYGIAQGNAFPGDNDVVLQVYLVNVGNTTAQDVSTTISLPAPLEPAYPGSTQEIVGMLPPGQPIPLSFKFDVPSSASSPEDLYVPLNVSYEGGSVSFLIPIHISSLANFSSEPYSMPTLSQGASNVKISYVITNDGNASAKLVSAQLVLPSGLSGNTFTYVGDLSPGQSSLATFSLDVSSGTPVGDYAAILELTWIQSNAPGRQFTQEIPVEFHVSEGYVQLLESWFTSTSGIETLVLVVVVIAAVVLAVSLARARRSR</sequence>
<dbReference type="RefSeq" id="WP_174448629.1">
    <property type="nucleotide sequence ID" value="NZ_AP018732.1"/>
</dbReference>
<dbReference type="PANTHER" id="PTHR35902">
    <property type="entry name" value="S-LAYER DOMAIN-LIKE PROTEIN-RELATED"/>
    <property type="match status" value="1"/>
</dbReference>
<dbReference type="Pfam" id="PF10633">
    <property type="entry name" value="NPCBM_assoc"/>
    <property type="match status" value="1"/>
</dbReference>
<dbReference type="InterPro" id="IPR018905">
    <property type="entry name" value="A-galactase_NEW3"/>
</dbReference>
<evidence type="ECO:0000256" key="1">
    <source>
        <dbReference type="SAM" id="Phobius"/>
    </source>
</evidence>
<gene>
    <name evidence="3" type="ORF">NAS2_1002</name>
</gene>
<reference evidence="3 4" key="1">
    <citation type="journal article" date="2019" name="ISME J.">
        <title>Isolation and characterization of a thermophilic sulfur- and iron-reducing thaumarchaeote from a terrestrial acidic hot spring.</title>
        <authorList>
            <person name="Kato S."/>
            <person name="Itoh T."/>
            <person name="Yuki M."/>
            <person name="Nagamori M."/>
            <person name="Ohnishi M."/>
            <person name="Uematsu K."/>
            <person name="Suzuki K."/>
            <person name="Takashina T."/>
            <person name="Ohkuma M."/>
        </authorList>
    </citation>
    <scope>NUCLEOTIDE SEQUENCE [LARGE SCALE GENOMIC DNA]</scope>
    <source>
        <strain evidence="3 4">NAS-02</strain>
    </source>
</reference>
<organism evidence="3 4">
    <name type="scientific">Conexivisphaera calida</name>
    <dbReference type="NCBI Taxonomy" id="1874277"/>
    <lineage>
        <taxon>Archaea</taxon>
        <taxon>Nitrososphaerota</taxon>
        <taxon>Conexivisphaeria</taxon>
        <taxon>Conexivisphaerales</taxon>
        <taxon>Conexivisphaeraceae</taxon>
        <taxon>Conexivisphaera</taxon>
    </lineage>
</organism>
<keyword evidence="1" id="KW-0472">Membrane</keyword>
<dbReference type="OrthoDB" id="56770at2157"/>
<dbReference type="AlphaFoldDB" id="A0A4P2VE50"/>
<keyword evidence="1" id="KW-1133">Transmembrane helix</keyword>
<evidence type="ECO:0000313" key="3">
    <source>
        <dbReference type="EMBL" id="BBE42391.1"/>
    </source>
</evidence>
<dbReference type="GeneID" id="55584815"/>
<evidence type="ECO:0000259" key="2">
    <source>
        <dbReference type="Pfam" id="PF10633"/>
    </source>
</evidence>
<dbReference type="KEGG" id="ccai:NAS2_1002"/>
<accession>A0A4P2VE50</accession>
<dbReference type="Proteomes" id="UP000509448">
    <property type="component" value="Chromosome"/>
</dbReference>